<keyword evidence="7" id="KW-1185">Reference proteome</keyword>
<evidence type="ECO:0000256" key="4">
    <source>
        <dbReference type="SAM" id="Coils"/>
    </source>
</evidence>
<accession>A0A1R2D084</accession>
<comment type="subcellular location">
    <subcellularLocation>
        <location evidence="1">Cytoplasm</location>
        <location evidence="1">Cytoskeleton</location>
    </subcellularLocation>
</comment>
<dbReference type="EMBL" id="MPUH01000023">
    <property type="protein sequence ID" value="OMJ94643.1"/>
    <property type="molecule type" value="Genomic_DNA"/>
</dbReference>
<dbReference type="OrthoDB" id="298720at2759"/>
<evidence type="ECO:0000313" key="6">
    <source>
        <dbReference type="EMBL" id="OMJ94643.1"/>
    </source>
</evidence>
<feature type="domain" description="GAR" evidence="5">
    <location>
        <begin position="768"/>
        <end position="838"/>
    </location>
</feature>
<dbReference type="InterPro" id="IPR036534">
    <property type="entry name" value="GAR_dom_sf"/>
</dbReference>
<dbReference type="InterPro" id="IPR003108">
    <property type="entry name" value="GAR_dom"/>
</dbReference>
<keyword evidence="3" id="KW-0206">Cytoskeleton</keyword>
<evidence type="ECO:0000259" key="5">
    <source>
        <dbReference type="PROSITE" id="PS51460"/>
    </source>
</evidence>
<feature type="coiled-coil region" evidence="4">
    <location>
        <begin position="654"/>
        <end position="681"/>
    </location>
</feature>
<dbReference type="AlphaFoldDB" id="A0A1R2D084"/>
<evidence type="ECO:0000313" key="7">
    <source>
        <dbReference type="Proteomes" id="UP000187209"/>
    </source>
</evidence>
<evidence type="ECO:0000256" key="2">
    <source>
        <dbReference type="ARBA" id="ARBA00022490"/>
    </source>
</evidence>
<reference evidence="6 7" key="1">
    <citation type="submission" date="2016-11" db="EMBL/GenBank/DDBJ databases">
        <title>The macronuclear genome of Stentor coeruleus: a giant cell with tiny introns.</title>
        <authorList>
            <person name="Slabodnick M."/>
            <person name="Ruby J.G."/>
            <person name="Reiff S.B."/>
            <person name="Swart E.C."/>
            <person name="Gosai S."/>
            <person name="Prabakaran S."/>
            <person name="Witkowska E."/>
            <person name="Larue G.E."/>
            <person name="Fisher S."/>
            <person name="Freeman R.M."/>
            <person name="Gunawardena J."/>
            <person name="Chu W."/>
            <person name="Stover N.A."/>
            <person name="Gregory B.D."/>
            <person name="Nowacki M."/>
            <person name="Derisi J."/>
            <person name="Roy S.W."/>
            <person name="Marshall W.F."/>
            <person name="Sood P."/>
        </authorList>
    </citation>
    <scope>NUCLEOTIDE SEQUENCE [LARGE SCALE GENOMIC DNA]</scope>
    <source>
        <strain evidence="6">WM001</strain>
    </source>
</reference>
<keyword evidence="4" id="KW-0175">Coiled coil</keyword>
<keyword evidence="2" id="KW-0963">Cytoplasm</keyword>
<sequence length="883" mass="101947">MKILNISLLEAISPWLQNHEKILCRVSVQSQYCQLKLHEKLEFKVQKPSKNENIHLLIQYDNIILGSLAFNFEFMFSETLCKVFDDWVKIEVSPENISLISNDPNIDKAPKTLSIKLQASLQEIPGLNRCSSQNSLPEYSACTDGTIKNPNIQSSIISTENLIENDLKQTEEIMCTPEKKVQVLDCYDMINSKEENLEDEFTEGKIRNFLKDDEKHDNWLDDDAAIEKKYEEKDEDNCHKKHVCEDFESVGCVEENKESLSKKPPKMKKNEEKTVFSICPYLQNTISSEKRLGKVRKIFDVLKGEMGHFFTKIVEEAKTRESRSQVKSPARRSITSGLATPAISQKSVNTSIISNFRCDEENTLDVFSTVDLSIEKLSIKNVDCLARCICGMMSKTSLVSRQNDEIKATSCIIEEVNKAETTFVSSMKATKHEFNKEIEGYDMFIEKTKENNNNLQSLIDSNKKKIELLMHEKQKLDKKLMSIKTEEEGVYKNTSQNSTWSEIRSFTEALGKLDIARSELDDKLYNIVSEYKDYNEKSCEDLEKMAKEKEILLKEMTKIKMEVDITGNDNAKMVKEIQILGVTNYADIEFETMYEYFKNQYEDCCMATEKMKKELIRLRMSKDENHTESLFLLQKLEKDTNINQKSQISNQKSSQNHNETISELQKQLKKLKSEISYIEEIYGKKSNIEKTADSLFSRYKTCEANKDVLINEILYFSDFLLSFSQSYLQQKRISQQLKKLVSDKSIEIDALRDAVNEIKEKNPIYTPVEGDYIDEALGNYLNSRDIELLVPFKRVSYGLYYFGSKKVMISYERNKLIAKSGGGFISLENFIETFTTGEMEKREKALESPMNKGKAKETCEVNVGKELFEQEIRAETPIIEEDI</sequence>
<proteinExistence type="predicted"/>
<dbReference type="GO" id="GO:0008017">
    <property type="term" value="F:microtubule binding"/>
    <property type="evidence" value="ECO:0007669"/>
    <property type="project" value="InterPro"/>
</dbReference>
<dbReference type="PROSITE" id="PS51460">
    <property type="entry name" value="GAR"/>
    <property type="match status" value="1"/>
</dbReference>
<dbReference type="Proteomes" id="UP000187209">
    <property type="component" value="Unassembled WGS sequence"/>
</dbReference>
<protein>
    <recommendedName>
        <fullName evidence="5">GAR domain-containing protein</fullName>
    </recommendedName>
</protein>
<evidence type="ECO:0000256" key="3">
    <source>
        <dbReference type="ARBA" id="ARBA00023212"/>
    </source>
</evidence>
<dbReference type="SUPFAM" id="SSF143575">
    <property type="entry name" value="GAS2 domain-like"/>
    <property type="match status" value="1"/>
</dbReference>
<organism evidence="6 7">
    <name type="scientific">Stentor coeruleus</name>
    <dbReference type="NCBI Taxonomy" id="5963"/>
    <lineage>
        <taxon>Eukaryota</taxon>
        <taxon>Sar</taxon>
        <taxon>Alveolata</taxon>
        <taxon>Ciliophora</taxon>
        <taxon>Postciliodesmatophora</taxon>
        <taxon>Heterotrichea</taxon>
        <taxon>Heterotrichida</taxon>
        <taxon>Stentoridae</taxon>
        <taxon>Stentor</taxon>
    </lineage>
</organism>
<gene>
    <name evidence="6" type="ORF">SteCoe_2135</name>
</gene>
<dbReference type="GO" id="GO:0005856">
    <property type="term" value="C:cytoskeleton"/>
    <property type="evidence" value="ECO:0007669"/>
    <property type="project" value="UniProtKB-SubCell"/>
</dbReference>
<comment type="caution">
    <text evidence="6">The sequence shown here is derived from an EMBL/GenBank/DDBJ whole genome shotgun (WGS) entry which is preliminary data.</text>
</comment>
<feature type="coiled-coil region" evidence="4">
    <location>
        <begin position="445"/>
        <end position="486"/>
    </location>
</feature>
<name>A0A1R2D084_9CILI</name>
<evidence type="ECO:0000256" key="1">
    <source>
        <dbReference type="ARBA" id="ARBA00004245"/>
    </source>
</evidence>